<evidence type="ECO:0000313" key="3">
    <source>
        <dbReference type="Proteomes" id="UP000318126"/>
    </source>
</evidence>
<protein>
    <submittedName>
        <fullName evidence="2">Prepilin-type N-terminal cleavage/methylation domain-containing protein</fullName>
    </submittedName>
</protein>
<dbReference type="PROSITE" id="PS00409">
    <property type="entry name" value="PROKAR_NTER_METHYL"/>
    <property type="match status" value="1"/>
</dbReference>
<dbReference type="InterPro" id="IPR012902">
    <property type="entry name" value="N_methyl_site"/>
</dbReference>
<accession>A0A553JVA7</accession>
<dbReference type="Gene3D" id="3.30.700.10">
    <property type="entry name" value="Glycoprotein, Type 4 Pilin"/>
    <property type="match status" value="1"/>
</dbReference>
<dbReference type="AlphaFoldDB" id="A0A553JVA7"/>
<organism evidence="2 3">
    <name type="scientific">Shewanella hanedai</name>
    <name type="common">Alteromonas hanedai</name>
    <dbReference type="NCBI Taxonomy" id="25"/>
    <lineage>
        <taxon>Bacteria</taxon>
        <taxon>Pseudomonadati</taxon>
        <taxon>Pseudomonadota</taxon>
        <taxon>Gammaproteobacteria</taxon>
        <taxon>Alteromonadales</taxon>
        <taxon>Shewanellaceae</taxon>
        <taxon>Shewanella</taxon>
    </lineage>
</organism>
<sequence>MKKGSAGFTLIELVVVIIILGILAVTAAPKFINLNDDAESSAIAGMASSLSGGITLARAQHSIEGETGEITLADGKTVSFEDSNFGVTQFPQARGAIECMSLWNNLTDGERSGLTPATKLVASHNNVCIYTISEKQFSYDSMDGEVIIL</sequence>
<dbReference type="InterPro" id="IPR045584">
    <property type="entry name" value="Pilin-like"/>
</dbReference>
<reference evidence="3" key="1">
    <citation type="submission" date="2019-07" db="EMBL/GenBank/DDBJ databases">
        <title>Shewanella sp. YLB-08 draft genomic sequence.</title>
        <authorList>
            <person name="Yu L."/>
        </authorList>
    </citation>
    <scope>NUCLEOTIDE SEQUENCE [LARGE SCALE GENOMIC DNA]</scope>
    <source>
        <strain evidence="3">JCM 20706</strain>
    </source>
</reference>
<keyword evidence="1" id="KW-0812">Transmembrane</keyword>
<dbReference type="NCBIfam" id="TIGR02532">
    <property type="entry name" value="IV_pilin_GFxxxE"/>
    <property type="match status" value="1"/>
</dbReference>
<dbReference type="Pfam" id="PF07963">
    <property type="entry name" value="N_methyl"/>
    <property type="match status" value="1"/>
</dbReference>
<feature type="transmembrane region" description="Helical" evidence="1">
    <location>
        <begin position="6"/>
        <end position="25"/>
    </location>
</feature>
<dbReference type="Proteomes" id="UP000318126">
    <property type="component" value="Unassembled WGS sequence"/>
</dbReference>
<dbReference type="SUPFAM" id="SSF54523">
    <property type="entry name" value="Pili subunits"/>
    <property type="match status" value="1"/>
</dbReference>
<dbReference type="OrthoDB" id="6332543at2"/>
<comment type="caution">
    <text evidence="2">The sequence shown here is derived from an EMBL/GenBank/DDBJ whole genome shotgun (WGS) entry which is preliminary data.</text>
</comment>
<dbReference type="EMBL" id="VKGK01000001">
    <property type="protein sequence ID" value="TRY16376.1"/>
    <property type="molecule type" value="Genomic_DNA"/>
</dbReference>
<keyword evidence="3" id="KW-1185">Reference proteome</keyword>
<keyword evidence="1" id="KW-0472">Membrane</keyword>
<gene>
    <name evidence="2" type="ORF">FN961_01800</name>
</gene>
<evidence type="ECO:0000313" key="2">
    <source>
        <dbReference type="EMBL" id="TRY16376.1"/>
    </source>
</evidence>
<keyword evidence="1" id="KW-1133">Transmembrane helix</keyword>
<name>A0A553JVA7_SHEHA</name>
<dbReference type="RefSeq" id="WP_143562822.1">
    <property type="nucleotide sequence ID" value="NZ_BMPL01000001.1"/>
</dbReference>
<evidence type="ECO:0000256" key="1">
    <source>
        <dbReference type="SAM" id="Phobius"/>
    </source>
</evidence>
<proteinExistence type="predicted"/>